<dbReference type="CDD" id="cd13604">
    <property type="entry name" value="PBP2_TRAP_ketoacid_lactate_like"/>
    <property type="match status" value="1"/>
</dbReference>
<sequence length="367" mass="39969">MHFAQGLRVASAGALGALVALTGAVSLATDADAQDRVRWPMPMSFSSTLTALGDTAPWVAEQVDKMSGGTIRLEVFEPGKLVPPLEIFDAVSEGKVESGYAWMGYEQGKVPASALFGARPFGLEPDQYAAWMYFGGGDELLKEVYAPYNVYPIFCGTIAPEAAGWFTFEIENLDQVKGLKFRAAGLGGKVMEKVGASVTVLPGGELYQALEKGVLDGTEFSLPTVDEQLGFYKVAKYYHLPGWHQPSTSQFLYVNMDAWNSLDEQQQAIINTACYAGVAHAIAKAEALQGAVLNRFQEEHGVTAVRLPDEVLQALQAASAEVFAEESANDEMFKKVYESQLAFQKENKGWHELGYLPRDWPVEASTQ</sequence>
<dbReference type="Proteomes" id="UP001229244">
    <property type="component" value="Unassembled WGS sequence"/>
</dbReference>
<dbReference type="InterPro" id="IPR026289">
    <property type="entry name" value="SBP_TakP-like"/>
</dbReference>
<keyword evidence="1 4" id="KW-0732">Signal</keyword>
<keyword evidence="6" id="KW-1185">Reference proteome</keyword>
<organism evidence="5 6">
    <name type="scientific">Amorphus orientalis</name>
    <dbReference type="NCBI Taxonomy" id="649198"/>
    <lineage>
        <taxon>Bacteria</taxon>
        <taxon>Pseudomonadati</taxon>
        <taxon>Pseudomonadota</taxon>
        <taxon>Alphaproteobacteria</taxon>
        <taxon>Hyphomicrobiales</taxon>
        <taxon>Amorphaceae</taxon>
        <taxon>Amorphus</taxon>
    </lineage>
</organism>
<dbReference type="GO" id="GO:0046872">
    <property type="term" value="F:metal ion binding"/>
    <property type="evidence" value="ECO:0007669"/>
    <property type="project" value="UniProtKB-KW"/>
</dbReference>
<feature type="binding site" evidence="2">
    <location>
        <position position="161"/>
    </location>
    <ligand>
        <name>substrate</name>
    </ligand>
</feature>
<dbReference type="PIRSF" id="PIRSF039026">
    <property type="entry name" value="SiaP"/>
    <property type="match status" value="1"/>
</dbReference>
<comment type="caution">
    <text evidence="5">The sequence shown here is derived from an EMBL/GenBank/DDBJ whole genome shotgun (WGS) entry which is preliminary data.</text>
</comment>
<dbReference type="PANTHER" id="PTHR33376">
    <property type="match status" value="1"/>
</dbReference>
<dbReference type="EMBL" id="JAUSUL010000003">
    <property type="protein sequence ID" value="MDQ0316522.1"/>
    <property type="molecule type" value="Genomic_DNA"/>
</dbReference>
<dbReference type="RefSeq" id="WP_306886408.1">
    <property type="nucleotide sequence ID" value="NZ_JAUSUL010000003.1"/>
</dbReference>
<dbReference type="GO" id="GO:0055085">
    <property type="term" value="P:transmembrane transport"/>
    <property type="evidence" value="ECO:0007669"/>
    <property type="project" value="InterPro"/>
</dbReference>
<dbReference type="PANTHER" id="PTHR33376:SF5">
    <property type="entry name" value="EXTRACYTOPLASMIC SOLUTE RECEPTOR PROTEIN"/>
    <property type="match status" value="1"/>
</dbReference>
<feature type="binding site" evidence="3">
    <location>
        <position position="245"/>
    </location>
    <ligand>
        <name>substrate</name>
    </ligand>
</feature>
<evidence type="ECO:0000256" key="1">
    <source>
        <dbReference type="ARBA" id="ARBA00022729"/>
    </source>
</evidence>
<dbReference type="Pfam" id="PF03480">
    <property type="entry name" value="DctP"/>
    <property type="match status" value="1"/>
</dbReference>
<proteinExistence type="predicted"/>
<dbReference type="InterPro" id="IPR038404">
    <property type="entry name" value="TRAP_DctP_sf"/>
</dbReference>
<feature type="binding site" evidence="3">
    <location>
        <position position="219"/>
    </location>
    <ligand>
        <name>substrate</name>
    </ligand>
</feature>
<evidence type="ECO:0000313" key="6">
    <source>
        <dbReference type="Proteomes" id="UP001229244"/>
    </source>
</evidence>
<feature type="signal peptide" evidence="4">
    <location>
        <begin position="1"/>
        <end position="28"/>
    </location>
</feature>
<protein>
    <submittedName>
        <fullName evidence="5">TRAP-type mannitol/chloroaromatic compound transport system substrate-binding protein</fullName>
    </submittedName>
</protein>
<gene>
    <name evidence="5" type="ORF">J2S73_002998</name>
</gene>
<dbReference type="Gene3D" id="3.40.190.10">
    <property type="entry name" value="Periplasmic binding protein-like II"/>
    <property type="match status" value="1"/>
</dbReference>
<accession>A0AAE3VQY4</accession>
<evidence type="ECO:0000256" key="3">
    <source>
        <dbReference type="PIRSR" id="PIRSR039026-2"/>
    </source>
</evidence>
<reference evidence="5" key="1">
    <citation type="submission" date="2023-07" db="EMBL/GenBank/DDBJ databases">
        <title>Genomic Encyclopedia of Type Strains, Phase IV (KMG-IV): sequencing the most valuable type-strain genomes for metagenomic binning, comparative biology and taxonomic classification.</title>
        <authorList>
            <person name="Goeker M."/>
        </authorList>
    </citation>
    <scope>NUCLEOTIDE SEQUENCE</scope>
    <source>
        <strain evidence="5">DSM 21202</strain>
    </source>
</reference>
<dbReference type="InterPro" id="IPR018389">
    <property type="entry name" value="DctP_fam"/>
</dbReference>
<feature type="chain" id="PRO_5042100319" evidence="4">
    <location>
        <begin position="29"/>
        <end position="367"/>
    </location>
</feature>
<dbReference type="AlphaFoldDB" id="A0AAE3VQY4"/>
<evidence type="ECO:0000313" key="5">
    <source>
        <dbReference type="EMBL" id="MDQ0316522.1"/>
    </source>
</evidence>
<evidence type="ECO:0000256" key="4">
    <source>
        <dbReference type="SAM" id="SignalP"/>
    </source>
</evidence>
<dbReference type="NCBIfam" id="NF037995">
    <property type="entry name" value="TRAP_S1"/>
    <property type="match status" value="1"/>
</dbReference>
<feature type="binding site" evidence="2">
    <location>
        <position position="182"/>
    </location>
    <ligand>
        <name>substrate</name>
    </ligand>
</feature>
<feature type="binding site" evidence="3">
    <location>
        <position position="220"/>
    </location>
    <ligand>
        <name>Na(+)</name>
        <dbReference type="ChEBI" id="CHEBI:29101"/>
    </ligand>
</feature>
<keyword evidence="3" id="KW-0479">Metal-binding</keyword>
<dbReference type="Gene3D" id="3.40.190.170">
    <property type="entry name" value="Bacterial extracellular solute-binding protein, family 7"/>
    <property type="match status" value="1"/>
</dbReference>
<dbReference type="GO" id="GO:0031317">
    <property type="term" value="C:tripartite ATP-independent periplasmic transporter complex"/>
    <property type="evidence" value="ECO:0007669"/>
    <property type="project" value="InterPro"/>
</dbReference>
<name>A0AAE3VQY4_9HYPH</name>
<evidence type="ECO:0000256" key="2">
    <source>
        <dbReference type="PIRSR" id="PIRSR039026-1"/>
    </source>
</evidence>